<organism evidence="12 13">
    <name type="scientific">Sulfurimonas xiamenensis</name>
    <dbReference type="NCBI Taxonomy" id="2590021"/>
    <lineage>
        <taxon>Bacteria</taxon>
        <taxon>Pseudomonadati</taxon>
        <taxon>Campylobacterota</taxon>
        <taxon>Epsilonproteobacteria</taxon>
        <taxon>Campylobacterales</taxon>
        <taxon>Sulfurimonadaceae</taxon>
        <taxon>Sulfurimonas</taxon>
    </lineage>
</organism>
<proteinExistence type="inferred from homology"/>
<dbReference type="PANTHER" id="PTHR11562:SF17">
    <property type="entry name" value="RE54080P-RELATED"/>
    <property type="match status" value="1"/>
</dbReference>
<dbReference type="AlphaFoldDB" id="A0AAJ4A3U6"/>
<dbReference type="Proteomes" id="UP000326061">
    <property type="component" value="Chromosome"/>
</dbReference>
<dbReference type="NCBIfam" id="TIGR01297">
    <property type="entry name" value="CDF"/>
    <property type="match status" value="1"/>
</dbReference>
<keyword evidence="7" id="KW-0406">Ion transport</keyword>
<keyword evidence="3" id="KW-0813">Transport</keyword>
<evidence type="ECO:0000256" key="7">
    <source>
        <dbReference type="ARBA" id="ARBA00023065"/>
    </source>
</evidence>
<feature type="transmembrane region" description="Helical" evidence="9">
    <location>
        <begin position="154"/>
        <end position="180"/>
    </location>
</feature>
<dbReference type="InterPro" id="IPR050681">
    <property type="entry name" value="CDF/SLC30A"/>
</dbReference>
<feature type="domain" description="Cation efflux protein cytoplasmic" evidence="11">
    <location>
        <begin position="220"/>
        <end position="289"/>
    </location>
</feature>
<dbReference type="InterPro" id="IPR027470">
    <property type="entry name" value="Cation_efflux_CTD"/>
</dbReference>
<dbReference type="Gene3D" id="1.20.1510.10">
    <property type="entry name" value="Cation efflux protein transmembrane domain"/>
    <property type="match status" value="1"/>
</dbReference>
<dbReference type="Pfam" id="PF01545">
    <property type="entry name" value="Cation_efflux"/>
    <property type="match status" value="1"/>
</dbReference>
<evidence type="ECO:0000256" key="8">
    <source>
        <dbReference type="ARBA" id="ARBA00023136"/>
    </source>
</evidence>
<dbReference type="Pfam" id="PF16916">
    <property type="entry name" value="ZT_dimer"/>
    <property type="match status" value="1"/>
</dbReference>
<keyword evidence="6 9" id="KW-1133">Transmembrane helix</keyword>
<keyword evidence="8 9" id="KW-0472">Membrane</keyword>
<evidence type="ECO:0000313" key="12">
    <source>
        <dbReference type="EMBL" id="QFR43395.1"/>
    </source>
</evidence>
<dbReference type="InterPro" id="IPR027469">
    <property type="entry name" value="Cation_efflux_TMD_sf"/>
</dbReference>
<dbReference type="Gene3D" id="3.30.70.1350">
    <property type="entry name" value="Cation efflux protein, cytoplasmic domain"/>
    <property type="match status" value="1"/>
</dbReference>
<name>A0AAJ4A3U6_9BACT</name>
<evidence type="ECO:0000259" key="11">
    <source>
        <dbReference type="Pfam" id="PF16916"/>
    </source>
</evidence>
<evidence type="ECO:0000259" key="10">
    <source>
        <dbReference type="Pfam" id="PF01545"/>
    </source>
</evidence>
<feature type="transmembrane region" description="Helical" evidence="9">
    <location>
        <begin position="12"/>
        <end position="32"/>
    </location>
</feature>
<evidence type="ECO:0000313" key="13">
    <source>
        <dbReference type="Proteomes" id="UP000326061"/>
    </source>
</evidence>
<feature type="transmembrane region" description="Helical" evidence="9">
    <location>
        <begin position="75"/>
        <end position="98"/>
    </location>
</feature>
<evidence type="ECO:0000256" key="3">
    <source>
        <dbReference type="ARBA" id="ARBA00022448"/>
    </source>
</evidence>
<comment type="subcellular location">
    <subcellularLocation>
        <location evidence="1">Membrane</location>
        <topology evidence="1">Multi-pass membrane protein</topology>
    </subcellularLocation>
</comment>
<dbReference type="InterPro" id="IPR036837">
    <property type="entry name" value="Cation_efflux_CTD_sf"/>
</dbReference>
<keyword evidence="5" id="KW-0864">Zinc transport</keyword>
<comment type="similarity">
    <text evidence="2">Belongs to the cation diffusion facilitator (CDF) transporter (TC 2.A.4) family. SLC30A subfamily.</text>
</comment>
<gene>
    <name evidence="12" type="ORF">FJR47_05560</name>
</gene>
<dbReference type="SUPFAM" id="SSF160240">
    <property type="entry name" value="Cation efflux protein cytoplasmic domain-like"/>
    <property type="match status" value="1"/>
</dbReference>
<dbReference type="PANTHER" id="PTHR11562">
    <property type="entry name" value="CATION EFFLUX PROTEIN/ ZINC TRANSPORTER"/>
    <property type="match status" value="1"/>
</dbReference>
<evidence type="ECO:0000256" key="1">
    <source>
        <dbReference type="ARBA" id="ARBA00004141"/>
    </source>
</evidence>
<dbReference type="InterPro" id="IPR058533">
    <property type="entry name" value="Cation_efflux_TM"/>
</dbReference>
<evidence type="ECO:0000256" key="6">
    <source>
        <dbReference type="ARBA" id="ARBA00022989"/>
    </source>
</evidence>
<evidence type="ECO:0000256" key="5">
    <source>
        <dbReference type="ARBA" id="ARBA00022906"/>
    </source>
</evidence>
<dbReference type="EMBL" id="CP041166">
    <property type="protein sequence ID" value="QFR43395.1"/>
    <property type="molecule type" value="Genomic_DNA"/>
</dbReference>
<feature type="transmembrane region" description="Helical" evidence="9">
    <location>
        <begin position="44"/>
        <end position="63"/>
    </location>
</feature>
<dbReference type="KEGG" id="suln:FJR47_05560"/>
<feature type="domain" description="Cation efflux protein transmembrane" evidence="10">
    <location>
        <begin position="14"/>
        <end position="211"/>
    </location>
</feature>
<dbReference type="GO" id="GO:0005886">
    <property type="term" value="C:plasma membrane"/>
    <property type="evidence" value="ECO:0007669"/>
    <property type="project" value="TreeGrafter"/>
</dbReference>
<protein>
    <submittedName>
        <fullName evidence="12">Cation transporter</fullName>
    </submittedName>
</protein>
<accession>A0AAJ4A3U6</accession>
<keyword evidence="13" id="KW-1185">Reference proteome</keyword>
<feature type="transmembrane region" description="Helical" evidence="9">
    <location>
        <begin position="186"/>
        <end position="203"/>
    </location>
</feature>
<sequence length="304" mass="34352">MMRYSDLKSKKIMFVAMLNIIIVVLEFIFGFISNSLALITDAVHNLGDVLALFVALIASYYALKSATSKMTFGYIRFEMMAAFVNSLFLCITMIYVLYEAAIRFMNPVLIDAKSVIVVASVALVVNSISAYLLRDNPDLHSHEHHHEDLNVKAAYLHMFGDAVISLGVVLGAVMTLYFQVLYIDPLLTFVFGTYILISSFKVLKKSFLSLIDANINGTKEYEELLLSFEEICAVHDIHLTLPSSKDKYFSAHIVLKSSKSLEEIEHLIENIRFSLKENFGVTHVIIQPETTKYMQTNDCYCISH</sequence>
<keyword evidence="5" id="KW-0862">Zinc</keyword>
<evidence type="ECO:0000256" key="4">
    <source>
        <dbReference type="ARBA" id="ARBA00022692"/>
    </source>
</evidence>
<feature type="transmembrane region" description="Helical" evidence="9">
    <location>
        <begin position="110"/>
        <end position="133"/>
    </location>
</feature>
<evidence type="ECO:0000256" key="9">
    <source>
        <dbReference type="SAM" id="Phobius"/>
    </source>
</evidence>
<dbReference type="GO" id="GO:0005385">
    <property type="term" value="F:zinc ion transmembrane transporter activity"/>
    <property type="evidence" value="ECO:0007669"/>
    <property type="project" value="TreeGrafter"/>
</dbReference>
<dbReference type="InterPro" id="IPR002524">
    <property type="entry name" value="Cation_efflux"/>
</dbReference>
<reference evidence="13" key="1">
    <citation type="submission" date="2019-06" db="EMBL/GenBank/DDBJ databases">
        <title>Sulfurimonas gotlandica sp. nov., a chemoautotrophic and psychrotolerant epsilonproteobacterium isolated from a pelagic redoxcline, and an emended description of the genus Sulfurimonas.</title>
        <authorList>
            <person name="Wang S."/>
            <person name="Jiang L."/>
            <person name="Shao Z."/>
        </authorList>
    </citation>
    <scope>NUCLEOTIDE SEQUENCE [LARGE SCALE GENOMIC DNA]</scope>
    <source>
        <strain evidence="13">1-1N</strain>
    </source>
</reference>
<evidence type="ECO:0000256" key="2">
    <source>
        <dbReference type="ARBA" id="ARBA00008873"/>
    </source>
</evidence>
<dbReference type="SUPFAM" id="SSF161111">
    <property type="entry name" value="Cation efflux protein transmembrane domain-like"/>
    <property type="match status" value="1"/>
</dbReference>
<keyword evidence="4 9" id="KW-0812">Transmembrane</keyword>